<dbReference type="CDD" id="cd05117">
    <property type="entry name" value="STKc_CAMK"/>
    <property type="match status" value="1"/>
</dbReference>
<keyword evidence="5 6" id="KW-0067">ATP-binding</keyword>
<feature type="domain" description="Protein kinase" evidence="8">
    <location>
        <begin position="21"/>
        <end position="293"/>
    </location>
</feature>
<keyword evidence="1" id="KW-0723">Serine/threonine-protein kinase</keyword>
<evidence type="ECO:0000256" key="1">
    <source>
        <dbReference type="ARBA" id="ARBA00022527"/>
    </source>
</evidence>
<dbReference type="EMBL" id="CAXAMN010008668">
    <property type="protein sequence ID" value="CAK9026059.1"/>
    <property type="molecule type" value="Genomic_DNA"/>
</dbReference>
<evidence type="ECO:0000313" key="9">
    <source>
        <dbReference type="EMBL" id="CAK9026059.1"/>
    </source>
</evidence>
<dbReference type="Gene3D" id="1.10.510.10">
    <property type="entry name" value="Transferase(Phosphotransferase) domain 1"/>
    <property type="match status" value="1"/>
</dbReference>
<dbReference type="Pfam" id="PF00069">
    <property type="entry name" value="Pkinase"/>
    <property type="match status" value="1"/>
</dbReference>
<name>A0ABP0KHQ7_9DINO</name>
<dbReference type="PROSITE" id="PS00107">
    <property type="entry name" value="PROTEIN_KINASE_ATP"/>
    <property type="match status" value="1"/>
</dbReference>
<dbReference type="Proteomes" id="UP001642484">
    <property type="component" value="Unassembled WGS sequence"/>
</dbReference>
<evidence type="ECO:0000256" key="3">
    <source>
        <dbReference type="ARBA" id="ARBA00022741"/>
    </source>
</evidence>
<dbReference type="InterPro" id="IPR017441">
    <property type="entry name" value="Protein_kinase_ATP_BS"/>
</dbReference>
<keyword evidence="4" id="KW-0418">Kinase</keyword>
<dbReference type="PANTHER" id="PTHR24349">
    <property type="entry name" value="SERINE/THREONINE-PROTEIN KINASE"/>
    <property type="match status" value="1"/>
</dbReference>
<evidence type="ECO:0000256" key="5">
    <source>
        <dbReference type="ARBA" id="ARBA00022840"/>
    </source>
</evidence>
<dbReference type="InterPro" id="IPR000719">
    <property type="entry name" value="Prot_kinase_dom"/>
</dbReference>
<dbReference type="SMART" id="SM00220">
    <property type="entry name" value="S_TKc"/>
    <property type="match status" value="1"/>
</dbReference>
<keyword evidence="3 6" id="KW-0547">Nucleotide-binding</keyword>
<gene>
    <name evidence="9" type="ORF">CCMP2556_LOCUS16217</name>
</gene>
<feature type="region of interest" description="Disordered" evidence="7">
    <location>
        <begin position="444"/>
        <end position="489"/>
    </location>
</feature>
<evidence type="ECO:0000256" key="6">
    <source>
        <dbReference type="PROSITE-ProRule" id="PRU10141"/>
    </source>
</evidence>
<comment type="caution">
    <text evidence="9">The sequence shown here is derived from an EMBL/GenBank/DDBJ whole genome shotgun (WGS) entry which is preliminary data.</text>
</comment>
<evidence type="ECO:0000256" key="4">
    <source>
        <dbReference type="ARBA" id="ARBA00022777"/>
    </source>
</evidence>
<dbReference type="PROSITE" id="PS50011">
    <property type="entry name" value="PROTEIN_KINASE_DOM"/>
    <property type="match status" value="1"/>
</dbReference>
<protein>
    <recommendedName>
        <fullName evidence="8">Protein kinase domain-containing protein</fullName>
    </recommendedName>
</protein>
<dbReference type="PROSITE" id="PS00108">
    <property type="entry name" value="PROTEIN_KINASE_ST"/>
    <property type="match status" value="1"/>
</dbReference>
<keyword evidence="2" id="KW-0808">Transferase</keyword>
<proteinExistence type="predicted"/>
<feature type="region of interest" description="Disordered" evidence="7">
    <location>
        <begin position="380"/>
        <end position="405"/>
    </location>
</feature>
<accession>A0ABP0KHQ7</accession>
<feature type="binding site" evidence="6">
    <location>
        <position position="50"/>
    </location>
    <ligand>
        <name>ATP</name>
        <dbReference type="ChEBI" id="CHEBI:30616"/>
    </ligand>
</feature>
<reference evidence="9 10" key="1">
    <citation type="submission" date="2024-02" db="EMBL/GenBank/DDBJ databases">
        <authorList>
            <person name="Chen Y."/>
            <person name="Shah S."/>
            <person name="Dougan E. K."/>
            <person name="Thang M."/>
            <person name="Chan C."/>
        </authorList>
    </citation>
    <scope>NUCLEOTIDE SEQUENCE [LARGE SCALE GENOMIC DNA]</scope>
</reference>
<dbReference type="SUPFAM" id="SSF56112">
    <property type="entry name" value="Protein kinase-like (PK-like)"/>
    <property type="match status" value="1"/>
</dbReference>
<evidence type="ECO:0000313" key="10">
    <source>
        <dbReference type="Proteomes" id="UP001642484"/>
    </source>
</evidence>
<evidence type="ECO:0000256" key="7">
    <source>
        <dbReference type="SAM" id="MobiDB-lite"/>
    </source>
</evidence>
<dbReference type="InterPro" id="IPR008271">
    <property type="entry name" value="Ser/Thr_kinase_AS"/>
</dbReference>
<evidence type="ECO:0000259" key="8">
    <source>
        <dbReference type="PROSITE" id="PS50011"/>
    </source>
</evidence>
<keyword evidence="10" id="KW-1185">Reference proteome</keyword>
<feature type="region of interest" description="Disordered" evidence="7">
    <location>
        <begin position="530"/>
        <end position="561"/>
    </location>
</feature>
<organism evidence="9 10">
    <name type="scientific">Durusdinium trenchii</name>
    <dbReference type="NCBI Taxonomy" id="1381693"/>
    <lineage>
        <taxon>Eukaryota</taxon>
        <taxon>Sar</taxon>
        <taxon>Alveolata</taxon>
        <taxon>Dinophyceae</taxon>
        <taxon>Suessiales</taxon>
        <taxon>Symbiodiniaceae</taxon>
        <taxon>Durusdinium</taxon>
    </lineage>
</organism>
<evidence type="ECO:0000256" key="2">
    <source>
        <dbReference type="ARBA" id="ARBA00022679"/>
    </source>
</evidence>
<dbReference type="InterPro" id="IPR050205">
    <property type="entry name" value="CDPK_Ser/Thr_kinases"/>
</dbReference>
<sequence>MQARWSVTKTDSSETVWDRYDRQGGRIGAGGFGFVYKAQSRASKEMVAVKAVPKLDLKRAPQTAPEQLAQMRRRDAQRLNEEIKIMRMLDHANIVQLFETFEDAENVFLVMELCSGGELLGFILETGYHSELQAANIMRQVLAAVRYMHSVQVCHRDLKHANTLVMSQASMSENVVKVVDFGLACHFTPGEPMRQCAGTVVYVAPQVLECKYDHQVDLWSCGVLLYILLCGFPPFRGETDAAIMTAIRRGNYSFPSSDWSTISEEAKSLIRSLLKMKVKDRISADDALDHAWIKDPPRDGMLLGKALERIRKFMAVQRQTQDLNPQHEGGEPCGEPELAKCTSQSSIATWVPQGRASPGAWFQQQLAALGAAVGSVMTKSTTKRAQDSSQNSKPEETAEAVQDMSPSQMFRLKHLKEEEREAHEAKMAMQELSPVSLFFRQKHVEEEASPTSPMKQVIEVSPFEPSSPSKVLRSEVSPTPSSPGKVVRSEVSTAEPSFFSPRISPQAAKPEVVPTPIWLQPLPGNSLSYLSSTEKPYVDGDDDLPPPPQESPCDSEPEQEAERAFVGQPLEFFSKSAKRWLPCEVINVRSDLAIMVNVKPNTWLTLEVQRARIRSPQLRKVQDGIPAVHDIDQFATVSSGRLVVGQAVEYLSASAGRWIPCEVTHVDAEHSIQLDVKPGCWIPLRYQKQHIRLASAAQAEKVSSASGYATAESADMELEYYSLKLSAWIPCVVLEKEIATGNIVIDALPYAWITPAQQASYLRTVAPQNLRVPLIGDKVVYFSASHKRWIPSIITDVGDKDEVELEIKPGVWINREAQRKVLRWCASQL</sequence>
<dbReference type="InterPro" id="IPR011009">
    <property type="entry name" value="Kinase-like_dom_sf"/>
</dbReference>